<comment type="caution">
    <text evidence="1">The sequence shown here is derived from an EMBL/GenBank/DDBJ whole genome shotgun (WGS) entry which is preliminary data.</text>
</comment>
<proteinExistence type="predicted"/>
<dbReference type="RefSeq" id="WP_342678534.1">
    <property type="nucleotide sequence ID" value="NZ_JBCGCU010000009.1"/>
</dbReference>
<organism evidence="1 2">
    <name type="scientific">Pseudoalteromonas qingdaonensis</name>
    <dbReference type="NCBI Taxonomy" id="3131913"/>
    <lineage>
        <taxon>Bacteria</taxon>
        <taxon>Pseudomonadati</taxon>
        <taxon>Pseudomonadota</taxon>
        <taxon>Gammaproteobacteria</taxon>
        <taxon>Alteromonadales</taxon>
        <taxon>Pseudoalteromonadaceae</taxon>
        <taxon>Pseudoalteromonas</taxon>
    </lineage>
</organism>
<accession>A0ABU9MXH2</accession>
<evidence type="ECO:0000313" key="1">
    <source>
        <dbReference type="EMBL" id="MEM0515683.1"/>
    </source>
</evidence>
<name>A0ABU9MXH2_9GAMM</name>
<evidence type="ECO:0000313" key="2">
    <source>
        <dbReference type="Proteomes" id="UP001447008"/>
    </source>
</evidence>
<keyword evidence="2" id="KW-1185">Reference proteome</keyword>
<dbReference type="EMBL" id="JBCGCU010000009">
    <property type="protein sequence ID" value="MEM0515683.1"/>
    <property type="molecule type" value="Genomic_DNA"/>
</dbReference>
<gene>
    <name evidence="1" type="ORF">WCN91_09725</name>
</gene>
<protein>
    <submittedName>
        <fullName evidence="1">Uncharacterized protein</fullName>
    </submittedName>
</protein>
<sequence length="71" mass="8072">MENIEITVCSDLDYDNLIAEIKIDNVFVGIVTNEPDEPLRFEIPNGQESSINVELDTYFKAINNAKLELLK</sequence>
<dbReference type="Proteomes" id="UP001447008">
    <property type="component" value="Unassembled WGS sequence"/>
</dbReference>
<reference evidence="1 2" key="1">
    <citation type="submission" date="2024-03" db="EMBL/GenBank/DDBJ databases">
        <title>Pseudoalteromonas qingdaonensis sp. nov., isolated from the intestines of marine benthic organisms.</title>
        <authorList>
            <person name="Lin X."/>
            <person name="Fang S."/>
            <person name="Hu X."/>
        </authorList>
    </citation>
    <scope>NUCLEOTIDE SEQUENCE [LARGE SCALE GENOMIC DNA]</scope>
    <source>
        <strain evidence="1 2">YIC-827</strain>
    </source>
</reference>